<name>A0A853MHJ7_9CYAN</name>
<accession>A0A853MHJ7</accession>
<dbReference type="Proteomes" id="UP000093903">
    <property type="component" value="Unassembled WGS sequence"/>
</dbReference>
<gene>
    <name evidence="1" type="ORF">A9P98_12010</name>
</gene>
<proteinExistence type="predicted"/>
<evidence type="ECO:0000313" key="1">
    <source>
        <dbReference type="EMBL" id="OBU76944.1"/>
    </source>
</evidence>
<dbReference type="EMBL" id="LYXA01000001">
    <property type="protein sequence ID" value="OBU76944.1"/>
    <property type="molecule type" value="Genomic_DNA"/>
</dbReference>
<evidence type="ECO:0000313" key="2">
    <source>
        <dbReference type="Proteomes" id="UP000093903"/>
    </source>
</evidence>
<protein>
    <recommendedName>
        <fullName evidence="3">Alpha-1,2-fucosyltransferase</fullName>
    </recommendedName>
</protein>
<organism evidence="1 2">
    <name type="scientific">Cylindrospermopsis raciborskii CS-505</name>
    <dbReference type="NCBI Taxonomy" id="533240"/>
    <lineage>
        <taxon>Bacteria</taxon>
        <taxon>Bacillati</taxon>
        <taxon>Cyanobacteriota</taxon>
        <taxon>Cyanophyceae</taxon>
        <taxon>Nostocales</taxon>
        <taxon>Aphanizomenonaceae</taxon>
        <taxon>Cylindrospermopsis</taxon>
    </lineage>
</organism>
<dbReference type="AlphaFoldDB" id="A0A853MHJ7"/>
<sequence length="78" mass="9003">MKKTVVLLKGGLGNQMFQYAFARSISLKNSSKLVIDNWSGFTFDYKYHRQYELGTFSIVGPPRQPNRKVSFLVLRTKV</sequence>
<comment type="caution">
    <text evidence="1">The sequence shown here is derived from an EMBL/GenBank/DDBJ whole genome shotgun (WGS) entry which is preliminary data.</text>
</comment>
<evidence type="ECO:0008006" key="3">
    <source>
        <dbReference type="Google" id="ProtNLM"/>
    </source>
</evidence>
<reference evidence="1 2" key="1">
    <citation type="submission" date="2016-05" db="EMBL/GenBank/DDBJ databases">
        <title>First complete genome of the cyanobacterium Cylindrospermopsis raciborskii CS505, containing a circular chromosome and a single extrachromosomal element.</title>
        <authorList>
            <person name="Fuentes J."/>
            <person name="Tamames J."/>
            <person name="Allen E."/>
            <person name="Plominski A."/>
            <person name="Vasquez M."/>
        </authorList>
    </citation>
    <scope>NUCLEOTIDE SEQUENCE [LARGE SCALE GENOMIC DNA]</scope>
    <source>
        <strain evidence="1 2">CS505</strain>
    </source>
</reference>